<organism evidence="2 3">
    <name type="scientific">Postia placenta MAD-698-R-SB12</name>
    <dbReference type="NCBI Taxonomy" id="670580"/>
    <lineage>
        <taxon>Eukaryota</taxon>
        <taxon>Fungi</taxon>
        <taxon>Dikarya</taxon>
        <taxon>Basidiomycota</taxon>
        <taxon>Agaricomycotina</taxon>
        <taxon>Agaricomycetes</taxon>
        <taxon>Polyporales</taxon>
        <taxon>Adustoporiaceae</taxon>
        <taxon>Rhodonia</taxon>
    </lineage>
</organism>
<dbReference type="STRING" id="670580.A0A1X6MPY0"/>
<proteinExistence type="predicted"/>
<feature type="compositionally biased region" description="Pro residues" evidence="1">
    <location>
        <begin position="491"/>
        <end position="501"/>
    </location>
</feature>
<dbReference type="OrthoDB" id="3268221at2759"/>
<sequence length="592" mass="63680">PAPRRARKDAQHDRDRDRESAWGRSKLLSRLLTRDERDVAHVRTMLALTSERLAHETRRADDAEARIADVLHQFRAARETALHAQADAARAAEERSPPRATNTTVSVSMSDGSPIAAPSPIRPPSRPPAATPEPIPIQDPGRSRSRVRNEGPIVPVPVHNPVPSPSHPPVDVPPDNYIPYMSSDHIMALPPPHELARPVAPRSPSPGAARDDPGVRSRDDLGVRSRDDLGVRSRDDPGVRSRDFAYAHDAAPAQMQRAIPNAPFSPQSRTSTNISQYDLVSARNARSAASGGGGGGGGRDALAGLRQMIGAVRPQSRSERSRVRERERAAREDVSEPVRRERESSLERQRRSGAGTPLERLFKKRFRTRQSGSSGGVPDIMVESPTTATVSRTSTVAAANQPHLLSPEMHQQTLPPPADDADFSDPRPLPPLPEFYLTTPSAVGVSDASEQQLPAGFVPMSADDFPDDPAMQFASPKPLAGAKGPTYEVAPIPPGVVYPDPPGRRSATPGRRSATPGRRSTTPHAVALPPSPSSTPSPRRRRGSLSGHLSPLSLPLAFVASPSSPQCMVQVSEKIDTCPISAIDMKSMTKSV</sequence>
<feature type="region of interest" description="Disordered" evidence="1">
    <location>
        <begin position="408"/>
        <end position="438"/>
    </location>
</feature>
<dbReference type="Proteomes" id="UP000194127">
    <property type="component" value="Unassembled WGS sequence"/>
</dbReference>
<feature type="region of interest" description="Disordered" evidence="1">
    <location>
        <begin position="309"/>
        <end position="388"/>
    </location>
</feature>
<feature type="compositionally biased region" description="Pro residues" evidence="1">
    <location>
        <begin position="120"/>
        <end position="137"/>
    </location>
</feature>
<feature type="compositionally biased region" description="Polar residues" evidence="1">
    <location>
        <begin position="264"/>
        <end position="275"/>
    </location>
</feature>
<evidence type="ECO:0000313" key="2">
    <source>
        <dbReference type="EMBL" id="OSX58428.1"/>
    </source>
</evidence>
<evidence type="ECO:0000313" key="3">
    <source>
        <dbReference type="Proteomes" id="UP000194127"/>
    </source>
</evidence>
<feature type="non-terminal residue" evidence="2">
    <location>
        <position position="1"/>
    </location>
</feature>
<dbReference type="RefSeq" id="XP_024335222.1">
    <property type="nucleotide sequence ID" value="XM_024486816.1"/>
</dbReference>
<reference evidence="2 3" key="1">
    <citation type="submission" date="2017-04" db="EMBL/GenBank/DDBJ databases">
        <title>Genome Sequence of the Model Brown-Rot Fungus Postia placenta SB12.</title>
        <authorList>
            <consortium name="DOE Joint Genome Institute"/>
            <person name="Gaskell J."/>
            <person name="Kersten P."/>
            <person name="Larrondo L.F."/>
            <person name="Canessa P."/>
            <person name="Martinez D."/>
            <person name="Hibbett D."/>
            <person name="Schmoll M."/>
            <person name="Kubicek C.P."/>
            <person name="Martinez A.T."/>
            <person name="Yadav J."/>
            <person name="Master E."/>
            <person name="Magnuson J.K."/>
            <person name="James T."/>
            <person name="Yaver D."/>
            <person name="Berka R."/>
            <person name="Labutti K."/>
            <person name="Lipzen A."/>
            <person name="Aerts A."/>
            <person name="Barry K."/>
            <person name="Henrissat B."/>
            <person name="Blanchette R."/>
            <person name="Grigoriev I."/>
            <person name="Cullen D."/>
        </authorList>
    </citation>
    <scope>NUCLEOTIDE SEQUENCE [LARGE SCALE GENOMIC DNA]</scope>
    <source>
        <strain evidence="2 3">MAD-698-R-SB12</strain>
    </source>
</reference>
<feature type="compositionally biased region" description="Basic and acidic residues" evidence="1">
    <location>
        <begin position="316"/>
        <end position="350"/>
    </location>
</feature>
<dbReference type="GeneID" id="36331765"/>
<feature type="compositionally biased region" description="Polar residues" evidence="1">
    <location>
        <begin position="99"/>
        <end position="111"/>
    </location>
</feature>
<feature type="compositionally biased region" description="Basic and acidic residues" evidence="1">
    <location>
        <begin position="8"/>
        <end position="21"/>
    </location>
</feature>
<dbReference type="EMBL" id="KZ110605">
    <property type="protein sequence ID" value="OSX58428.1"/>
    <property type="molecule type" value="Genomic_DNA"/>
</dbReference>
<accession>A0A1X6MPY0</accession>
<protein>
    <submittedName>
        <fullName evidence="2">Uncharacterized protein</fullName>
    </submittedName>
</protein>
<dbReference type="AlphaFoldDB" id="A0A1X6MPY0"/>
<feature type="compositionally biased region" description="Pro residues" evidence="1">
    <location>
        <begin position="154"/>
        <end position="172"/>
    </location>
</feature>
<evidence type="ECO:0000256" key="1">
    <source>
        <dbReference type="SAM" id="MobiDB-lite"/>
    </source>
</evidence>
<feature type="region of interest" description="Disordered" evidence="1">
    <location>
        <begin position="1"/>
        <end position="21"/>
    </location>
</feature>
<feature type="compositionally biased region" description="Basic and acidic residues" evidence="1">
    <location>
        <begin position="209"/>
        <end position="246"/>
    </location>
</feature>
<gene>
    <name evidence="2" type="ORF">POSPLADRAFT_1154155</name>
</gene>
<keyword evidence="3" id="KW-1185">Reference proteome</keyword>
<name>A0A1X6MPY0_9APHY</name>
<feature type="region of interest" description="Disordered" evidence="1">
    <location>
        <begin position="491"/>
        <end position="548"/>
    </location>
</feature>
<feature type="region of interest" description="Disordered" evidence="1">
    <location>
        <begin position="85"/>
        <end position="275"/>
    </location>
</feature>